<keyword evidence="3" id="KW-0805">Transcription regulation</keyword>
<dbReference type="PROSITE" id="PS51042">
    <property type="entry name" value="CUT"/>
    <property type="match status" value="1"/>
</dbReference>
<dbReference type="GO" id="GO:0000981">
    <property type="term" value="F:DNA-binding transcription factor activity, RNA polymerase II-specific"/>
    <property type="evidence" value="ECO:0007669"/>
    <property type="project" value="TreeGrafter"/>
</dbReference>
<keyword evidence="4" id="KW-0238">DNA-binding</keyword>
<proteinExistence type="inferred from homology"/>
<evidence type="ECO:0000256" key="5">
    <source>
        <dbReference type="ARBA" id="ARBA00023155"/>
    </source>
</evidence>
<keyword evidence="7" id="KW-0539">Nucleus</keyword>
<comment type="similarity">
    <text evidence="2">Belongs to the CUT homeobox family.</text>
</comment>
<sequence>MNRQVIAQGNYMEPRKCVVKTDVLKEQRVIHYGGQEVVSLKSALSLHRIVAEERIYTQLNDIRNTDAFDESLSGNVIVYPSFDEPKDVIRENLLTNISVQSDQNDNESALSITICESPPLLSSDANHQSSTTSPQDSSDLSEEIYPPVNGVEEKNNSFFSNYQDSILASLIKESDNEKEDGPLYGEPSNINTQDLCRFVSEELKKYSVSQSTFAKRVLNRSQGTLSDILRKPKPWSKLKTGKDTFVKMYEWSLLPDRERFRILKEGVNFNTLEESAKLRKMDEKKC</sequence>
<dbReference type="InterPro" id="IPR051649">
    <property type="entry name" value="CUT_Homeobox"/>
</dbReference>
<dbReference type="FunFam" id="1.10.260.40:FF:000005">
    <property type="entry name" value="One cut domain family member"/>
    <property type="match status" value="1"/>
</dbReference>
<dbReference type="WBParaSite" id="SPAL_0001646400.1">
    <property type="protein sequence ID" value="SPAL_0001646400.1"/>
    <property type="gene ID" value="SPAL_0001646400"/>
</dbReference>
<accession>A0A0N5CF26</accession>
<dbReference type="Pfam" id="PF02376">
    <property type="entry name" value="CUT"/>
    <property type="match status" value="1"/>
</dbReference>
<evidence type="ECO:0000256" key="1">
    <source>
        <dbReference type="ARBA" id="ARBA00004123"/>
    </source>
</evidence>
<dbReference type="PANTHER" id="PTHR14057">
    <property type="entry name" value="TRANSCRIPTION FACTOR ONECUT"/>
    <property type="match status" value="1"/>
</dbReference>
<dbReference type="STRING" id="174720.A0A0N5CF26"/>
<dbReference type="GO" id="GO:0005634">
    <property type="term" value="C:nucleus"/>
    <property type="evidence" value="ECO:0007669"/>
    <property type="project" value="UniProtKB-SubCell"/>
</dbReference>
<dbReference type="SMART" id="SM01109">
    <property type="entry name" value="CUT"/>
    <property type="match status" value="1"/>
</dbReference>
<feature type="compositionally biased region" description="Low complexity" evidence="8">
    <location>
        <begin position="128"/>
        <end position="138"/>
    </location>
</feature>
<dbReference type="GO" id="GO:0000978">
    <property type="term" value="F:RNA polymerase II cis-regulatory region sequence-specific DNA binding"/>
    <property type="evidence" value="ECO:0007669"/>
    <property type="project" value="TreeGrafter"/>
</dbReference>
<keyword evidence="6" id="KW-0804">Transcription</keyword>
<feature type="domain" description="CUT" evidence="9">
    <location>
        <begin position="181"/>
        <end position="267"/>
    </location>
</feature>
<dbReference type="PANTHER" id="PTHR14057:SF47">
    <property type="entry name" value="HOMEOBOX PROTEIN ONECUT"/>
    <property type="match status" value="1"/>
</dbReference>
<evidence type="ECO:0000256" key="4">
    <source>
        <dbReference type="ARBA" id="ARBA00023125"/>
    </source>
</evidence>
<dbReference type="Gene3D" id="1.10.260.40">
    <property type="entry name" value="lambda repressor-like DNA-binding domains"/>
    <property type="match status" value="1"/>
</dbReference>
<evidence type="ECO:0000313" key="10">
    <source>
        <dbReference type="Proteomes" id="UP000046392"/>
    </source>
</evidence>
<dbReference type="AlphaFoldDB" id="A0A0N5CF26"/>
<evidence type="ECO:0000256" key="7">
    <source>
        <dbReference type="ARBA" id="ARBA00023242"/>
    </source>
</evidence>
<reference evidence="11" key="1">
    <citation type="submission" date="2017-02" db="UniProtKB">
        <authorList>
            <consortium name="WormBaseParasite"/>
        </authorList>
    </citation>
    <scope>IDENTIFICATION</scope>
</reference>
<name>A0A0N5CF26_STREA</name>
<dbReference type="InterPro" id="IPR010982">
    <property type="entry name" value="Lambda_DNA-bd_dom_sf"/>
</dbReference>
<evidence type="ECO:0000313" key="11">
    <source>
        <dbReference type="WBParaSite" id="SPAL_0001646400.1"/>
    </source>
</evidence>
<evidence type="ECO:0000256" key="2">
    <source>
        <dbReference type="ARBA" id="ARBA00008190"/>
    </source>
</evidence>
<evidence type="ECO:0000256" key="6">
    <source>
        <dbReference type="ARBA" id="ARBA00023163"/>
    </source>
</evidence>
<dbReference type="Proteomes" id="UP000046392">
    <property type="component" value="Unplaced"/>
</dbReference>
<organism evidence="10 11">
    <name type="scientific">Strongyloides papillosus</name>
    <name type="common">Intestinal threadworm</name>
    <dbReference type="NCBI Taxonomy" id="174720"/>
    <lineage>
        <taxon>Eukaryota</taxon>
        <taxon>Metazoa</taxon>
        <taxon>Ecdysozoa</taxon>
        <taxon>Nematoda</taxon>
        <taxon>Chromadorea</taxon>
        <taxon>Rhabditida</taxon>
        <taxon>Tylenchina</taxon>
        <taxon>Panagrolaimomorpha</taxon>
        <taxon>Strongyloidoidea</taxon>
        <taxon>Strongyloididae</taxon>
        <taxon>Strongyloides</taxon>
    </lineage>
</organism>
<evidence type="ECO:0000259" key="9">
    <source>
        <dbReference type="PROSITE" id="PS51042"/>
    </source>
</evidence>
<evidence type="ECO:0000256" key="8">
    <source>
        <dbReference type="SAM" id="MobiDB-lite"/>
    </source>
</evidence>
<feature type="region of interest" description="Disordered" evidence="8">
    <location>
        <begin position="121"/>
        <end position="143"/>
    </location>
</feature>
<keyword evidence="5" id="KW-0371">Homeobox</keyword>
<evidence type="ECO:0000256" key="3">
    <source>
        <dbReference type="ARBA" id="ARBA00023015"/>
    </source>
</evidence>
<dbReference type="InterPro" id="IPR003350">
    <property type="entry name" value="CUT_dom"/>
</dbReference>
<comment type="subcellular location">
    <subcellularLocation>
        <location evidence="1">Nucleus</location>
    </subcellularLocation>
</comment>
<protein>
    <submittedName>
        <fullName evidence="11">CUT domain-containing protein</fullName>
    </submittedName>
</protein>
<dbReference type="SUPFAM" id="SSF47413">
    <property type="entry name" value="lambda repressor-like DNA-binding domains"/>
    <property type="match status" value="1"/>
</dbReference>
<keyword evidence="10" id="KW-1185">Reference proteome</keyword>